<feature type="signal peptide" evidence="2">
    <location>
        <begin position="1"/>
        <end position="18"/>
    </location>
</feature>
<reference evidence="3 4" key="1">
    <citation type="submission" date="2018-04" db="EMBL/GenBank/DDBJ databases">
        <title>Whole genome sequencing of Morganella morganii AR_0133.</title>
        <authorList>
            <person name="Conlan S."/>
            <person name="Thomas P.J."/>
            <person name="Mullikin J."/>
            <person name="Frank K.M."/>
            <person name="Segre J.A."/>
        </authorList>
    </citation>
    <scope>NUCLEOTIDE SEQUENCE [LARGE SCALE GENOMIC DNA]</scope>
    <source>
        <strain evidence="3 4">AR_0133</strain>
    </source>
</reference>
<organism evidence="3 4">
    <name type="scientific">Morganella morganii</name>
    <name type="common">Proteus morganii</name>
    <dbReference type="NCBI Taxonomy" id="582"/>
    <lineage>
        <taxon>Bacteria</taxon>
        <taxon>Pseudomonadati</taxon>
        <taxon>Pseudomonadota</taxon>
        <taxon>Gammaproteobacteria</taxon>
        <taxon>Enterobacterales</taxon>
        <taxon>Morganellaceae</taxon>
        <taxon>Morganella</taxon>
    </lineage>
</organism>
<evidence type="ECO:0000313" key="3">
    <source>
        <dbReference type="EMBL" id="AWC93611.1"/>
    </source>
</evidence>
<dbReference type="AlphaFoldDB" id="A0AAU8ZLG2"/>
<feature type="transmembrane region" description="Helical" evidence="1">
    <location>
        <begin position="102"/>
        <end position="126"/>
    </location>
</feature>
<evidence type="ECO:0000256" key="1">
    <source>
        <dbReference type="SAM" id="Phobius"/>
    </source>
</evidence>
<accession>A0AAU8ZLG2</accession>
<keyword evidence="2" id="KW-0732">Signal</keyword>
<name>A0AAU8ZLG2_MORMO</name>
<dbReference type="Proteomes" id="UP000244682">
    <property type="component" value="Chromosome"/>
</dbReference>
<keyword evidence="1" id="KW-0472">Membrane</keyword>
<evidence type="ECO:0000313" key="4">
    <source>
        <dbReference type="Proteomes" id="UP000244682"/>
    </source>
</evidence>
<gene>
    <name evidence="3" type="ORF">AM380_08210</name>
</gene>
<sequence>MIKKLISLIILISFFSYGEPPGEAPLPVTPKIGTVETEENDINRAQGSTEILFDEKNSFHSLIEKNNEAIELLSANQKTLTEQIINSKIDTSEINYSTWASILLACVTVIITILSVILAIISIVGYRNFKKSIELNVRNISTTVAKKETSILIDEVAKKELTRLINEGALAKHLEDAVDMIFLRMKDRESKNGFDKYPEIDIEKEDVE</sequence>
<keyword evidence="1" id="KW-1133">Transmembrane helix</keyword>
<dbReference type="RefSeq" id="WP_108655989.1">
    <property type="nucleotide sequence ID" value="NZ_CP028956.1"/>
</dbReference>
<dbReference type="EMBL" id="CP028956">
    <property type="protein sequence ID" value="AWC93611.1"/>
    <property type="molecule type" value="Genomic_DNA"/>
</dbReference>
<proteinExistence type="predicted"/>
<evidence type="ECO:0000256" key="2">
    <source>
        <dbReference type="SAM" id="SignalP"/>
    </source>
</evidence>
<protein>
    <submittedName>
        <fullName evidence="3">Uncharacterized protein</fullName>
    </submittedName>
</protein>
<keyword evidence="1" id="KW-0812">Transmembrane</keyword>
<feature type="chain" id="PRO_5043650372" evidence="2">
    <location>
        <begin position="19"/>
        <end position="208"/>
    </location>
</feature>